<comment type="caution">
    <text evidence="2">The sequence shown here is derived from an EMBL/GenBank/DDBJ whole genome shotgun (WGS) entry which is preliminary data.</text>
</comment>
<protein>
    <submittedName>
        <fullName evidence="2">Uncharacterized protein</fullName>
    </submittedName>
</protein>
<organism evidence="2 3">
    <name type="scientific">Protopolystoma xenopodis</name>
    <dbReference type="NCBI Taxonomy" id="117903"/>
    <lineage>
        <taxon>Eukaryota</taxon>
        <taxon>Metazoa</taxon>
        <taxon>Spiralia</taxon>
        <taxon>Lophotrochozoa</taxon>
        <taxon>Platyhelminthes</taxon>
        <taxon>Monogenea</taxon>
        <taxon>Polyopisthocotylea</taxon>
        <taxon>Polystomatidea</taxon>
        <taxon>Polystomatidae</taxon>
        <taxon>Protopolystoma</taxon>
    </lineage>
</organism>
<evidence type="ECO:0000313" key="2">
    <source>
        <dbReference type="EMBL" id="VEL33122.1"/>
    </source>
</evidence>
<gene>
    <name evidence="2" type="ORF">PXEA_LOCUS26562</name>
</gene>
<feature type="compositionally biased region" description="Polar residues" evidence="1">
    <location>
        <begin position="390"/>
        <end position="419"/>
    </location>
</feature>
<proteinExistence type="predicted"/>
<feature type="compositionally biased region" description="Basic and acidic residues" evidence="1">
    <location>
        <begin position="165"/>
        <end position="203"/>
    </location>
</feature>
<feature type="compositionally biased region" description="Polar residues" evidence="1">
    <location>
        <begin position="360"/>
        <end position="380"/>
    </location>
</feature>
<feature type="region of interest" description="Disordered" evidence="1">
    <location>
        <begin position="154"/>
        <end position="203"/>
    </location>
</feature>
<sequence length="528" mass="55629">MADNTVIRFYVYIHLFSSVHALQGNLAPTSLNGFFPHAITFNSEHFALTADEQTVPAGHLPTDTFPVEIGPTSESSSSAASGALACMPPASVAPAGQASNSRGAIRLQGPTTVVGLLPEGTNSPASSSLVASALVGSGTASASLLPSEVASTFLQPAETPTSEAKAARDGQSRLSEKEARRERADREKRERRERKDRDREDRTIIAMDENARNIKDKHVSIKLQEKENEKLKLKNDILDPEDSIVGAKDSTSSLSLRKAAAHSTPHSAYSTPNQLAHSPIFDVLVPSHGVGPSITSHTSAKKPIASWPATPRTNFPEVLHAVPTTFSEFSNLSPNVYPASSISSPAQDSAHLVPSALPTTSLTMSQSTPSPCGSKTSMKSPFNRPVKIASSKTSTSDRTSEEANSWKFNRNSLSSTQSPVGLPTSAFAVSGESTTVSPTEEWSEMMTDSGPADGQTSGWRGWRFRHGVIDKIGAAFSAAATYMTTSAVSGQETASGSVSGSASQAESSTSSPIASQLDLHTVSLPGRI</sequence>
<evidence type="ECO:0000313" key="3">
    <source>
        <dbReference type="Proteomes" id="UP000784294"/>
    </source>
</evidence>
<accession>A0A3S5CSK7</accession>
<evidence type="ECO:0000256" key="1">
    <source>
        <dbReference type="SAM" id="MobiDB-lite"/>
    </source>
</evidence>
<feature type="compositionally biased region" description="Low complexity" evidence="1">
    <location>
        <begin position="494"/>
        <end position="514"/>
    </location>
</feature>
<dbReference type="Proteomes" id="UP000784294">
    <property type="component" value="Unassembled WGS sequence"/>
</dbReference>
<dbReference type="AlphaFoldDB" id="A0A3S5CSK7"/>
<reference evidence="2" key="1">
    <citation type="submission" date="2018-11" db="EMBL/GenBank/DDBJ databases">
        <authorList>
            <consortium name="Pathogen Informatics"/>
        </authorList>
    </citation>
    <scope>NUCLEOTIDE SEQUENCE</scope>
</reference>
<name>A0A3S5CSK7_9PLAT</name>
<feature type="compositionally biased region" description="Polar residues" evidence="1">
    <location>
        <begin position="431"/>
        <end position="440"/>
    </location>
</feature>
<dbReference type="EMBL" id="CAAALY010245195">
    <property type="protein sequence ID" value="VEL33122.1"/>
    <property type="molecule type" value="Genomic_DNA"/>
</dbReference>
<feature type="region of interest" description="Disordered" evidence="1">
    <location>
        <begin position="360"/>
        <end position="458"/>
    </location>
</feature>
<feature type="region of interest" description="Disordered" evidence="1">
    <location>
        <begin position="492"/>
        <end position="514"/>
    </location>
</feature>
<keyword evidence="3" id="KW-1185">Reference proteome</keyword>